<dbReference type="EnsemblMetazoa" id="Aqu2.1.15138_001">
    <property type="protein sequence ID" value="Aqu2.1.15138_001"/>
    <property type="gene ID" value="Aqu2.1.15138"/>
</dbReference>
<dbReference type="GO" id="GO:0005739">
    <property type="term" value="C:mitochondrion"/>
    <property type="evidence" value="ECO:0007669"/>
    <property type="project" value="TreeGrafter"/>
</dbReference>
<dbReference type="InterPro" id="IPR027408">
    <property type="entry name" value="PNPase/RNase_PH_dom_sf"/>
</dbReference>
<evidence type="ECO:0000256" key="1">
    <source>
        <dbReference type="SAM" id="Phobius"/>
    </source>
</evidence>
<dbReference type="SUPFAM" id="SSF54211">
    <property type="entry name" value="Ribosomal protein S5 domain 2-like"/>
    <property type="match status" value="1"/>
</dbReference>
<dbReference type="GO" id="GO:0004654">
    <property type="term" value="F:polyribonucleotide nucleotidyltransferase activity"/>
    <property type="evidence" value="ECO:0007669"/>
    <property type="project" value="InterPro"/>
</dbReference>
<dbReference type="InterPro" id="IPR012162">
    <property type="entry name" value="PNPase"/>
</dbReference>
<dbReference type="Gene3D" id="3.30.230.70">
    <property type="entry name" value="GHMP Kinase, N-terminal domain"/>
    <property type="match status" value="1"/>
</dbReference>
<protein>
    <submittedName>
        <fullName evidence="2">Uncharacterized protein</fullName>
    </submittedName>
</protein>
<dbReference type="GO" id="GO:0005829">
    <property type="term" value="C:cytosol"/>
    <property type="evidence" value="ECO:0007669"/>
    <property type="project" value="TreeGrafter"/>
</dbReference>
<dbReference type="STRING" id="400682.A0A1X7TK42"/>
<keyword evidence="1" id="KW-0472">Membrane</keyword>
<dbReference type="PANTHER" id="PTHR11252">
    <property type="entry name" value="POLYRIBONUCLEOTIDE NUCLEOTIDYLTRANSFERASE"/>
    <property type="match status" value="1"/>
</dbReference>
<dbReference type="eggNOG" id="KOG1067">
    <property type="taxonomic scope" value="Eukaryota"/>
</dbReference>
<dbReference type="GO" id="GO:0003723">
    <property type="term" value="F:RNA binding"/>
    <property type="evidence" value="ECO:0007669"/>
    <property type="project" value="InterPro"/>
</dbReference>
<dbReference type="GO" id="GO:0000965">
    <property type="term" value="P:mitochondrial RNA 3'-end processing"/>
    <property type="evidence" value="ECO:0007669"/>
    <property type="project" value="TreeGrafter"/>
</dbReference>
<keyword evidence="1" id="KW-0812">Transmembrane</keyword>
<dbReference type="InterPro" id="IPR020568">
    <property type="entry name" value="Ribosomal_Su5_D2-typ_SF"/>
</dbReference>
<proteinExistence type="predicted"/>
<dbReference type="GO" id="GO:0000175">
    <property type="term" value="F:3'-5'-RNA exonuclease activity"/>
    <property type="evidence" value="ECO:0007669"/>
    <property type="project" value="TreeGrafter"/>
</dbReference>
<dbReference type="GO" id="GO:0000958">
    <property type="term" value="P:mitochondrial mRNA catabolic process"/>
    <property type="evidence" value="ECO:0007669"/>
    <property type="project" value="TreeGrafter"/>
</dbReference>
<sequence>MLRVDSLTLITSVCLVYVLGICKITFSFLNTLFSLSRDKELFSLLDKAKAHVRSELPNDNSYADLAFWPTVKKAMNHLVMHNRFRCDGRLINDLRPIECDVDLFKELHGSSSFLRGETQMLSTVTFDCLEAVLKNLGKSRNFTLHYERVCSLVFALSWGWAKKKIDMHSLHKHT</sequence>
<accession>A0A1X7TK42</accession>
<dbReference type="InParanoid" id="A0A1X7TK42"/>
<dbReference type="AlphaFoldDB" id="A0A1X7TK42"/>
<organism evidence="2">
    <name type="scientific">Amphimedon queenslandica</name>
    <name type="common">Sponge</name>
    <dbReference type="NCBI Taxonomy" id="400682"/>
    <lineage>
        <taxon>Eukaryota</taxon>
        <taxon>Metazoa</taxon>
        <taxon>Porifera</taxon>
        <taxon>Demospongiae</taxon>
        <taxon>Heteroscleromorpha</taxon>
        <taxon>Haplosclerida</taxon>
        <taxon>Niphatidae</taxon>
        <taxon>Amphimedon</taxon>
    </lineage>
</organism>
<feature type="transmembrane region" description="Helical" evidence="1">
    <location>
        <begin position="6"/>
        <end position="29"/>
    </location>
</feature>
<reference evidence="2" key="1">
    <citation type="submission" date="2017-05" db="UniProtKB">
        <authorList>
            <consortium name="EnsemblMetazoa"/>
        </authorList>
    </citation>
    <scope>IDENTIFICATION</scope>
</reference>
<keyword evidence="1" id="KW-1133">Transmembrane helix</keyword>
<dbReference type="OrthoDB" id="437922at2759"/>
<dbReference type="PANTHER" id="PTHR11252:SF0">
    <property type="entry name" value="POLYRIBONUCLEOTIDE NUCLEOTIDYLTRANSFERASE 1, MITOCHONDRIAL"/>
    <property type="match status" value="1"/>
</dbReference>
<evidence type="ECO:0000313" key="2">
    <source>
        <dbReference type="EnsemblMetazoa" id="Aqu2.1.15138_001"/>
    </source>
</evidence>
<name>A0A1X7TK42_AMPQE</name>